<evidence type="ECO:0000256" key="11">
    <source>
        <dbReference type="ARBA" id="ARBA00049792"/>
    </source>
</evidence>
<evidence type="ECO:0000256" key="12">
    <source>
        <dbReference type="SAM" id="Phobius"/>
    </source>
</evidence>
<evidence type="ECO:0000313" key="14">
    <source>
        <dbReference type="Proteomes" id="UP000261360"/>
    </source>
</evidence>
<dbReference type="CDD" id="cd00928">
    <property type="entry name" value="Cyt_c_Oxidase_VIIa"/>
    <property type="match status" value="1"/>
</dbReference>
<dbReference type="GeneTree" id="ENSGT00940000154815"/>
<keyword evidence="7 12" id="KW-1133">Transmembrane helix</keyword>
<dbReference type="GO" id="GO:0097250">
    <property type="term" value="P:mitochondrial respirasome assembly"/>
    <property type="evidence" value="ECO:0007669"/>
    <property type="project" value="TreeGrafter"/>
</dbReference>
<dbReference type="InterPro" id="IPR036539">
    <property type="entry name" value="Cyt_c_oxidase_su7a_sf"/>
</dbReference>
<dbReference type="STRING" id="1841481.ENSSLDP00000001368"/>
<keyword evidence="14" id="KW-1185">Reference proteome</keyword>
<keyword evidence="5" id="KW-0999">Mitochondrion inner membrane</keyword>
<evidence type="ECO:0000256" key="1">
    <source>
        <dbReference type="ARBA" id="ARBA00004434"/>
    </source>
</evidence>
<reference evidence="13" key="1">
    <citation type="submission" date="2025-08" db="UniProtKB">
        <authorList>
            <consortium name="Ensembl"/>
        </authorList>
    </citation>
    <scope>IDENTIFICATION</scope>
</reference>
<dbReference type="GO" id="GO:0045277">
    <property type="term" value="C:respiratory chain complex IV"/>
    <property type="evidence" value="ECO:0007669"/>
    <property type="project" value="InterPro"/>
</dbReference>
<keyword evidence="8" id="KW-0496">Mitochondrion</keyword>
<dbReference type="SUPFAM" id="SSF81419">
    <property type="entry name" value="Mitochondrial cytochrome c oxidase subunit VIIa"/>
    <property type="match status" value="1"/>
</dbReference>
<comment type="subcellular location">
    <subcellularLocation>
        <location evidence="1">Mitochondrion inner membrane</location>
        <topology evidence="1">Single-pass membrane protein</topology>
    </subcellularLocation>
</comment>
<organism evidence="13 14">
    <name type="scientific">Seriola lalandi dorsalis</name>
    <dbReference type="NCBI Taxonomy" id="1841481"/>
    <lineage>
        <taxon>Eukaryota</taxon>
        <taxon>Metazoa</taxon>
        <taxon>Chordata</taxon>
        <taxon>Craniata</taxon>
        <taxon>Vertebrata</taxon>
        <taxon>Euteleostomi</taxon>
        <taxon>Actinopterygii</taxon>
        <taxon>Neopterygii</taxon>
        <taxon>Teleostei</taxon>
        <taxon>Neoteleostei</taxon>
        <taxon>Acanthomorphata</taxon>
        <taxon>Carangaria</taxon>
        <taxon>Carangiformes</taxon>
        <taxon>Carangidae</taxon>
        <taxon>Seriola</taxon>
    </lineage>
</organism>
<evidence type="ECO:0000256" key="4">
    <source>
        <dbReference type="ARBA" id="ARBA00022692"/>
    </source>
</evidence>
<dbReference type="Proteomes" id="UP000261360">
    <property type="component" value="Unplaced"/>
</dbReference>
<dbReference type="PANTHER" id="PTHR10510">
    <property type="entry name" value="CYTOCHROME C OXIDASE POLYPEPTIDE 7A"/>
    <property type="match status" value="1"/>
</dbReference>
<evidence type="ECO:0000256" key="2">
    <source>
        <dbReference type="ARBA" id="ARBA00004673"/>
    </source>
</evidence>
<keyword evidence="6" id="KW-0809">Transit peptide</keyword>
<proteinExistence type="inferred from homology"/>
<keyword evidence="4 12" id="KW-0812">Transmembrane</keyword>
<dbReference type="InterPro" id="IPR017267">
    <property type="entry name" value="Cyt_c_oxidase_su7a-rel_mt"/>
</dbReference>
<evidence type="ECO:0000256" key="3">
    <source>
        <dbReference type="ARBA" id="ARBA00009331"/>
    </source>
</evidence>
<reference evidence="13" key="2">
    <citation type="submission" date="2025-09" db="UniProtKB">
        <authorList>
            <consortium name="Ensembl"/>
        </authorList>
    </citation>
    <scope>IDENTIFICATION</scope>
</reference>
<accession>A0A3B4WIK7</accession>
<dbReference type="Gene3D" id="4.10.91.10">
    <property type="entry name" value="Cytochrome c oxidase, subunit VIIa"/>
    <property type="match status" value="1"/>
</dbReference>
<evidence type="ECO:0000256" key="10">
    <source>
        <dbReference type="ARBA" id="ARBA00049750"/>
    </source>
</evidence>
<dbReference type="Pfam" id="PF02238">
    <property type="entry name" value="COX7a"/>
    <property type="match status" value="1"/>
</dbReference>
<name>A0A3B4WIK7_SERLL</name>
<dbReference type="InterPro" id="IPR003177">
    <property type="entry name" value="Cytc_oxidase_su7a_met"/>
</dbReference>
<dbReference type="AlphaFoldDB" id="A0A3B4WIK7"/>
<dbReference type="PANTHER" id="PTHR10510:SF2">
    <property type="entry name" value="CYTOCHROME C OXIDASE SUBUNIT 7A-RELATED PROTEIN, MITOCHONDRIAL"/>
    <property type="match status" value="1"/>
</dbReference>
<dbReference type="OrthoDB" id="5966508at2759"/>
<dbReference type="GO" id="GO:0006123">
    <property type="term" value="P:mitochondrial electron transport, cytochrome c to oxygen"/>
    <property type="evidence" value="ECO:0007669"/>
    <property type="project" value="InterPro"/>
</dbReference>
<evidence type="ECO:0000313" key="13">
    <source>
        <dbReference type="Ensembl" id="ENSSLDP00000001368.1"/>
    </source>
</evidence>
<evidence type="ECO:0000256" key="8">
    <source>
        <dbReference type="ARBA" id="ARBA00023128"/>
    </source>
</evidence>
<comment type="pathway">
    <text evidence="2">Energy metabolism; oxidative phosphorylation.</text>
</comment>
<dbReference type="Ensembl" id="ENSSLDT00000001449.1">
    <property type="protein sequence ID" value="ENSSLDP00000001368.1"/>
    <property type="gene ID" value="ENSSLDG00000001153.1"/>
</dbReference>
<feature type="transmembrane region" description="Helical" evidence="12">
    <location>
        <begin position="85"/>
        <end position="109"/>
    </location>
</feature>
<evidence type="ECO:0000256" key="7">
    <source>
        <dbReference type="ARBA" id="ARBA00022989"/>
    </source>
</evidence>
<dbReference type="GO" id="GO:0002082">
    <property type="term" value="P:regulation of oxidative phosphorylation"/>
    <property type="evidence" value="ECO:0007669"/>
    <property type="project" value="UniProtKB-ARBA"/>
</dbReference>
<dbReference type="FunFam" id="4.10.91.10:FF:000001">
    <property type="entry name" value="Cytochrome c oxidase subunit 7A1, mitochondrial"/>
    <property type="match status" value="1"/>
</dbReference>
<dbReference type="InterPro" id="IPR039297">
    <property type="entry name" value="COX7a"/>
</dbReference>
<evidence type="ECO:0000256" key="5">
    <source>
        <dbReference type="ARBA" id="ARBA00022792"/>
    </source>
</evidence>
<comment type="similarity">
    <text evidence="3">Belongs to the cytochrome c oxidase VIIa family.</text>
</comment>
<evidence type="ECO:0000256" key="9">
    <source>
        <dbReference type="ARBA" id="ARBA00023136"/>
    </source>
</evidence>
<protein>
    <recommendedName>
        <fullName evidence="10">Cytochrome c oxidase subunit 7A2-like, mitochondrial</fullName>
    </recommendedName>
    <alternativeName>
        <fullName evidence="11">Supercomplex assembly factor 1</fullName>
    </alternativeName>
</protein>
<dbReference type="PIRSF" id="PIRSF037710">
    <property type="entry name" value="COX7A-rel_mt"/>
    <property type="match status" value="1"/>
</dbReference>
<evidence type="ECO:0000256" key="6">
    <source>
        <dbReference type="ARBA" id="ARBA00022946"/>
    </source>
</evidence>
<keyword evidence="9 12" id="KW-0472">Membrane</keyword>
<sequence length="114" mass="12260">MYYRLNGVTQRLTGAPANAYNPQGLRPSVPPVSPPAIFASPTKLASEAGGQVEYMGPNRVQEMQKLFQKADGVPVHLKRGLIDKLLYRTTMGLTVGGAVYCLVALYLAAQPGNK</sequence>
<dbReference type="GO" id="GO:0005743">
    <property type="term" value="C:mitochondrial inner membrane"/>
    <property type="evidence" value="ECO:0007669"/>
    <property type="project" value="UniProtKB-SubCell"/>
</dbReference>